<evidence type="ECO:0000313" key="6">
    <source>
        <dbReference type="EMBL" id="MFD2204666.1"/>
    </source>
</evidence>
<sequence length="330" mass="36184">MTLSRRELLRGSLLTGGAGVMASLAGLPFSEAGLAAAPKVRIQTPGMYRFSVGNFEVTALLDGYIDADPTLIPSYDGLKATQLYQDQFRPPLAEKIRIPINSFVINTGEKVILIDSGTADNMGPTLGQFTGNLKAAGIAPESVDAILLTHMHVDHISGITSKDGKALFPNAELIVHKADWDYWNDDGFMSQAGDFMKSNFVNARAMSAPYLKRLTLVEEDIEVLPGIEAIAMPGHTPGHTGFILRSEGQELLIWGDVVHFTALQFAYPEWSIVFDSDMELAEKTRRKMLDRVSADKLAVLGSHLEFPGLGHVARNGDRYSYHQSSWQYTL</sequence>
<protein>
    <submittedName>
        <fullName evidence="6">MBL fold metallo-hydrolase</fullName>
    </submittedName>
</protein>
<evidence type="ECO:0000313" key="7">
    <source>
        <dbReference type="Proteomes" id="UP001597294"/>
    </source>
</evidence>
<reference evidence="7" key="1">
    <citation type="journal article" date="2019" name="Int. J. Syst. Evol. Microbiol.">
        <title>The Global Catalogue of Microorganisms (GCM) 10K type strain sequencing project: providing services to taxonomists for standard genome sequencing and annotation.</title>
        <authorList>
            <consortium name="The Broad Institute Genomics Platform"/>
            <consortium name="The Broad Institute Genome Sequencing Center for Infectious Disease"/>
            <person name="Wu L."/>
            <person name="Ma J."/>
        </authorList>
    </citation>
    <scope>NUCLEOTIDE SEQUENCE [LARGE SCALE GENOMIC DNA]</scope>
    <source>
        <strain evidence="7">CGMCC 4.7192</strain>
    </source>
</reference>
<organism evidence="6 7">
    <name type="scientific">Kiloniella antarctica</name>
    <dbReference type="NCBI Taxonomy" id="1550907"/>
    <lineage>
        <taxon>Bacteria</taxon>
        <taxon>Pseudomonadati</taxon>
        <taxon>Pseudomonadota</taxon>
        <taxon>Alphaproteobacteria</taxon>
        <taxon>Rhodospirillales</taxon>
        <taxon>Kiloniellaceae</taxon>
        <taxon>Kiloniella</taxon>
    </lineage>
</organism>
<gene>
    <name evidence="6" type="ORF">ACFSKO_03545</name>
</gene>
<evidence type="ECO:0000256" key="1">
    <source>
        <dbReference type="ARBA" id="ARBA00007749"/>
    </source>
</evidence>
<evidence type="ECO:0000256" key="3">
    <source>
        <dbReference type="ARBA" id="ARBA00022801"/>
    </source>
</evidence>
<evidence type="ECO:0000256" key="4">
    <source>
        <dbReference type="ARBA" id="ARBA00022833"/>
    </source>
</evidence>
<dbReference type="SMART" id="SM00849">
    <property type="entry name" value="Lactamase_B"/>
    <property type="match status" value="1"/>
</dbReference>
<dbReference type="CDD" id="cd07720">
    <property type="entry name" value="OPHC2-like_MBL-fold"/>
    <property type="match status" value="1"/>
</dbReference>
<comment type="similarity">
    <text evidence="1">Belongs to the metallo-beta-lactamase superfamily.</text>
</comment>
<dbReference type="InterPro" id="IPR036866">
    <property type="entry name" value="RibonucZ/Hydroxyglut_hydro"/>
</dbReference>
<keyword evidence="3" id="KW-0378">Hydrolase</keyword>
<dbReference type="RefSeq" id="WP_380248475.1">
    <property type="nucleotide sequence ID" value="NZ_JBHUII010000001.1"/>
</dbReference>
<dbReference type="PROSITE" id="PS51318">
    <property type="entry name" value="TAT"/>
    <property type="match status" value="1"/>
</dbReference>
<feature type="domain" description="Metallo-beta-lactamase" evidence="5">
    <location>
        <begin position="99"/>
        <end position="303"/>
    </location>
</feature>
<dbReference type="InterPro" id="IPR051013">
    <property type="entry name" value="MBL_superfamily_lactonases"/>
</dbReference>
<proteinExistence type="inferred from homology"/>
<dbReference type="Pfam" id="PF00753">
    <property type="entry name" value="Lactamase_B"/>
    <property type="match status" value="1"/>
</dbReference>
<dbReference type="EMBL" id="JBHUII010000001">
    <property type="protein sequence ID" value="MFD2204666.1"/>
    <property type="molecule type" value="Genomic_DNA"/>
</dbReference>
<dbReference type="SUPFAM" id="SSF56281">
    <property type="entry name" value="Metallo-hydrolase/oxidoreductase"/>
    <property type="match status" value="1"/>
</dbReference>
<dbReference type="Proteomes" id="UP001597294">
    <property type="component" value="Unassembled WGS sequence"/>
</dbReference>
<keyword evidence="2" id="KW-0479">Metal-binding</keyword>
<accession>A0ABW5BHJ8</accession>
<dbReference type="InterPro" id="IPR006311">
    <property type="entry name" value="TAT_signal"/>
</dbReference>
<keyword evidence="4" id="KW-0862">Zinc</keyword>
<name>A0ABW5BHJ8_9PROT</name>
<comment type="caution">
    <text evidence="6">The sequence shown here is derived from an EMBL/GenBank/DDBJ whole genome shotgun (WGS) entry which is preliminary data.</text>
</comment>
<evidence type="ECO:0000256" key="2">
    <source>
        <dbReference type="ARBA" id="ARBA00022723"/>
    </source>
</evidence>
<dbReference type="PANTHER" id="PTHR42978">
    <property type="entry name" value="QUORUM-QUENCHING LACTONASE YTNP-RELATED-RELATED"/>
    <property type="match status" value="1"/>
</dbReference>
<dbReference type="Gene3D" id="3.60.15.10">
    <property type="entry name" value="Ribonuclease Z/Hydroxyacylglutathione hydrolase-like"/>
    <property type="match status" value="1"/>
</dbReference>
<keyword evidence="7" id="KW-1185">Reference proteome</keyword>
<dbReference type="PANTHER" id="PTHR42978:SF6">
    <property type="entry name" value="QUORUM-QUENCHING LACTONASE YTNP-RELATED"/>
    <property type="match status" value="1"/>
</dbReference>
<dbReference type="InterPro" id="IPR001279">
    <property type="entry name" value="Metallo-B-lactamas"/>
</dbReference>
<evidence type="ECO:0000259" key="5">
    <source>
        <dbReference type="SMART" id="SM00849"/>
    </source>
</evidence>